<dbReference type="Proteomes" id="UP000759537">
    <property type="component" value="Unassembled WGS sequence"/>
</dbReference>
<evidence type="ECO:0000313" key="3">
    <source>
        <dbReference type="Proteomes" id="UP000759537"/>
    </source>
</evidence>
<dbReference type="OrthoDB" id="361797at2759"/>
<evidence type="ECO:0000313" key="1">
    <source>
        <dbReference type="EMBL" id="KAF8462654.1"/>
    </source>
</evidence>
<feature type="non-terminal residue" evidence="1">
    <location>
        <position position="54"/>
    </location>
</feature>
<dbReference type="Gene3D" id="3.50.50.60">
    <property type="entry name" value="FAD/NAD(P)-binding domain"/>
    <property type="match status" value="1"/>
</dbReference>
<sequence>VITTGFEITPFPDCAIETDEEQIVISTGALSFQNVPGKMVVIGGSFIELEMGCV</sequence>
<dbReference type="AlphaFoldDB" id="A0A9P5MK77"/>
<comment type="caution">
    <text evidence="1">The sequence shown here is derived from an EMBL/GenBank/DDBJ whole genome shotgun (WGS) entry which is preliminary data.</text>
</comment>
<accession>A0A9P5MK77</accession>
<name>A0A9P5MK77_9AGAM</name>
<proteinExistence type="predicted"/>
<protein>
    <submittedName>
        <fullName evidence="1">Uncharacterized protein</fullName>
    </submittedName>
</protein>
<feature type="non-terminal residue" evidence="1">
    <location>
        <position position="1"/>
    </location>
</feature>
<evidence type="ECO:0000313" key="2">
    <source>
        <dbReference type="EMBL" id="KAF8487476.1"/>
    </source>
</evidence>
<gene>
    <name evidence="1" type="ORF">DFH94DRAFT_599722</name>
    <name evidence="2" type="ORF">DFH94DRAFT_614140</name>
</gene>
<dbReference type="EMBL" id="WHVB01000001">
    <property type="protein sequence ID" value="KAF8487476.1"/>
    <property type="molecule type" value="Genomic_DNA"/>
</dbReference>
<organism evidence="1 3">
    <name type="scientific">Russula ochroleuca</name>
    <dbReference type="NCBI Taxonomy" id="152965"/>
    <lineage>
        <taxon>Eukaryota</taxon>
        <taxon>Fungi</taxon>
        <taxon>Dikarya</taxon>
        <taxon>Basidiomycota</taxon>
        <taxon>Agaricomycotina</taxon>
        <taxon>Agaricomycetes</taxon>
        <taxon>Russulales</taxon>
        <taxon>Russulaceae</taxon>
        <taxon>Russula</taxon>
    </lineage>
</organism>
<dbReference type="EMBL" id="WHVB01000087">
    <property type="protein sequence ID" value="KAF8462654.1"/>
    <property type="molecule type" value="Genomic_DNA"/>
</dbReference>
<reference evidence="1" key="1">
    <citation type="submission" date="2019-10" db="EMBL/GenBank/DDBJ databases">
        <authorList>
            <consortium name="DOE Joint Genome Institute"/>
            <person name="Kuo A."/>
            <person name="Miyauchi S."/>
            <person name="Kiss E."/>
            <person name="Drula E."/>
            <person name="Kohler A."/>
            <person name="Sanchez-Garcia M."/>
            <person name="Andreopoulos B."/>
            <person name="Barry K.W."/>
            <person name="Bonito G."/>
            <person name="Buee M."/>
            <person name="Carver A."/>
            <person name="Chen C."/>
            <person name="Cichocki N."/>
            <person name="Clum A."/>
            <person name="Culley D."/>
            <person name="Crous P.W."/>
            <person name="Fauchery L."/>
            <person name="Girlanda M."/>
            <person name="Hayes R."/>
            <person name="Keri Z."/>
            <person name="LaButti K."/>
            <person name="Lipzen A."/>
            <person name="Lombard V."/>
            <person name="Magnuson J."/>
            <person name="Maillard F."/>
            <person name="Morin E."/>
            <person name="Murat C."/>
            <person name="Nolan M."/>
            <person name="Ohm R."/>
            <person name="Pangilinan J."/>
            <person name="Pereira M."/>
            <person name="Perotto S."/>
            <person name="Peter M."/>
            <person name="Riley R."/>
            <person name="Sitrit Y."/>
            <person name="Stielow B."/>
            <person name="Szollosi G."/>
            <person name="Zifcakova L."/>
            <person name="Stursova M."/>
            <person name="Spatafora J.W."/>
            <person name="Tedersoo L."/>
            <person name="Vaario L.-M."/>
            <person name="Yamada A."/>
            <person name="Yan M."/>
            <person name="Wang P."/>
            <person name="Xu J."/>
            <person name="Bruns T."/>
            <person name="Baldrian P."/>
            <person name="Vilgalys R."/>
            <person name="Henrissat B."/>
            <person name="Grigoriev I.V."/>
            <person name="Hibbett D."/>
            <person name="Nagy L.G."/>
            <person name="Martin F.M."/>
        </authorList>
    </citation>
    <scope>NUCLEOTIDE SEQUENCE</scope>
    <source>
        <strain evidence="1">Prilba</strain>
    </source>
</reference>
<dbReference type="InterPro" id="IPR036188">
    <property type="entry name" value="FAD/NAD-bd_sf"/>
</dbReference>
<keyword evidence="3" id="KW-1185">Reference proteome</keyword>
<reference evidence="1" key="2">
    <citation type="journal article" date="2020" name="Nat. Commun.">
        <title>Large-scale genome sequencing of mycorrhizal fungi provides insights into the early evolution of symbiotic traits.</title>
        <authorList>
            <person name="Miyauchi S."/>
            <person name="Kiss E."/>
            <person name="Kuo A."/>
            <person name="Drula E."/>
            <person name="Kohler A."/>
            <person name="Sanchez-Garcia M."/>
            <person name="Morin E."/>
            <person name="Andreopoulos B."/>
            <person name="Barry K.W."/>
            <person name="Bonito G."/>
            <person name="Buee M."/>
            <person name="Carver A."/>
            <person name="Chen C."/>
            <person name="Cichocki N."/>
            <person name="Clum A."/>
            <person name="Culley D."/>
            <person name="Crous P.W."/>
            <person name="Fauchery L."/>
            <person name="Girlanda M."/>
            <person name="Hayes R.D."/>
            <person name="Keri Z."/>
            <person name="LaButti K."/>
            <person name="Lipzen A."/>
            <person name="Lombard V."/>
            <person name="Magnuson J."/>
            <person name="Maillard F."/>
            <person name="Murat C."/>
            <person name="Nolan M."/>
            <person name="Ohm R.A."/>
            <person name="Pangilinan J."/>
            <person name="Pereira M.F."/>
            <person name="Perotto S."/>
            <person name="Peter M."/>
            <person name="Pfister S."/>
            <person name="Riley R."/>
            <person name="Sitrit Y."/>
            <person name="Stielow J.B."/>
            <person name="Szollosi G."/>
            <person name="Zifcakova L."/>
            <person name="Stursova M."/>
            <person name="Spatafora J.W."/>
            <person name="Tedersoo L."/>
            <person name="Vaario L.M."/>
            <person name="Yamada A."/>
            <person name="Yan M."/>
            <person name="Wang P."/>
            <person name="Xu J."/>
            <person name="Bruns T."/>
            <person name="Baldrian P."/>
            <person name="Vilgalys R."/>
            <person name="Dunand C."/>
            <person name="Henrissat B."/>
            <person name="Grigoriev I.V."/>
            <person name="Hibbett D."/>
            <person name="Nagy L.G."/>
            <person name="Martin F.M."/>
        </authorList>
    </citation>
    <scope>NUCLEOTIDE SEQUENCE</scope>
    <source>
        <strain evidence="1">Prilba</strain>
    </source>
</reference>